<dbReference type="InterPro" id="IPR001373">
    <property type="entry name" value="Cullin_N"/>
</dbReference>
<evidence type="ECO:0000256" key="7">
    <source>
        <dbReference type="RuleBase" id="RU003829"/>
    </source>
</evidence>
<evidence type="ECO:0000256" key="6">
    <source>
        <dbReference type="PROSITE-ProRule" id="PRU00330"/>
    </source>
</evidence>
<evidence type="ECO:0000313" key="10">
    <source>
        <dbReference type="Proteomes" id="UP000193411"/>
    </source>
</evidence>
<evidence type="ECO:0000256" key="4">
    <source>
        <dbReference type="ARBA" id="ARBA00022786"/>
    </source>
</evidence>
<name>A0A1Y2HLH7_9FUNG</name>
<dbReference type="Pfam" id="PF10557">
    <property type="entry name" value="Cullin_Nedd8"/>
    <property type="match status" value="1"/>
</dbReference>
<keyword evidence="3" id="KW-1017">Isopeptide bond</keyword>
<dbReference type="FunFam" id="1.10.10.10:FF:000014">
    <property type="entry name" value="Cullin 1"/>
    <property type="match status" value="1"/>
</dbReference>
<dbReference type="FunFam" id="1.20.1310.10:FF:000011">
    <property type="entry name" value="Cullin 1"/>
    <property type="match status" value="1"/>
</dbReference>
<dbReference type="Proteomes" id="UP000193411">
    <property type="component" value="Unassembled WGS sequence"/>
</dbReference>
<dbReference type="FunFam" id="1.20.1310.10:FF:000007">
    <property type="entry name" value="Cullin 1"/>
    <property type="match status" value="1"/>
</dbReference>
<accession>A0A1Y2HLH7</accession>
<dbReference type="GO" id="GO:0019005">
    <property type="term" value="C:SCF ubiquitin ligase complex"/>
    <property type="evidence" value="ECO:0007669"/>
    <property type="project" value="UniProtKB-ARBA"/>
</dbReference>
<dbReference type="SMART" id="SM00182">
    <property type="entry name" value="CULLIN"/>
    <property type="match status" value="1"/>
</dbReference>
<evidence type="ECO:0000259" key="8">
    <source>
        <dbReference type="PROSITE" id="PS50069"/>
    </source>
</evidence>
<dbReference type="EMBL" id="MCFL01000022">
    <property type="protein sequence ID" value="ORZ35426.1"/>
    <property type="molecule type" value="Genomic_DNA"/>
</dbReference>
<dbReference type="SUPFAM" id="SSF46785">
    <property type="entry name" value="Winged helix' DNA-binding domain"/>
    <property type="match status" value="1"/>
</dbReference>
<organism evidence="9 10">
    <name type="scientific">Catenaria anguillulae PL171</name>
    <dbReference type="NCBI Taxonomy" id="765915"/>
    <lineage>
        <taxon>Eukaryota</taxon>
        <taxon>Fungi</taxon>
        <taxon>Fungi incertae sedis</taxon>
        <taxon>Blastocladiomycota</taxon>
        <taxon>Blastocladiomycetes</taxon>
        <taxon>Blastocladiales</taxon>
        <taxon>Catenariaceae</taxon>
        <taxon>Catenaria</taxon>
    </lineage>
</organism>
<dbReference type="InterPro" id="IPR019559">
    <property type="entry name" value="Cullin_neddylation_domain"/>
</dbReference>
<evidence type="ECO:0000256" key="3">
    <source>
        <dbReference type="ARBA" id="ARBA00022499"/>
    </source>
</evidence>
<dbReference type="Gene3D" id="1.20.1310.10">
    <property type="entry name" value="Cullin Repeats"/>
    <property type="match status" value="4"/>
</dbReference>
<dbReference type="InterPro" id="IPR016157">
    <property type="entry name" value="Cullin_CS"/>
</dbReference>
<gene>
    <name evidence="9" type="ORF">BCR44DRAFT_1119592</name>
</gene>
<comment type="caution">
    <text evidence="9">The sequence shown here is derived from an EMBL/GenBank/DDBJ whole genome shotgun (WGS) entry which is preliminary data.</text>
</comment>
<dbReference type="GO" id="GO:0031625">
    <property type="term" value="F:ubiquitin protein ligase binding"/>
    <property type="evidence" value="ECO:0007669"/>
    <property type="project" value="InterPro"/>
</dbReference>
<dbReference type="InterPro" id="IPR059120">
    <property type="entry name" value="Cullin-like_AB"/>
</dbReference>
<evidence type="ECO:0000313" key="9">
    <source>
        <dbReference type="EMBL" id="ORZ35426.1"/>
    </source>
</evidence>
<dbReference type="InterPro" id="IPR016158">
    <property type="entry name" value="Cullin_homology"/>
</dbReference>
<reference evidence="9 10" key="1">
    <citation type="submission" date="2016-07" db="EMBL/GenBank/DDBJ databases">
        <title>Pervasive Adenine N6-methylation of Active Genes in Fungi.</title>
        <authorList>
            <consortium name="DOE Joint Genome Institute"/>
            <person name="Mondo S.J."/>
            <person name="Dannebaum R.O."/>
            <person name="Kuo R.C."/>
            <person name="Labutti K."/>
            <person name="Haridas S."/>
            <person name="Kuo A."/>
            <person name="Salamov A."/>
            <person name="Ahrendt S.R."/>
            <person name="Lipzen A."/>
            <person name="Sullivan W."/>
            <person name="Andreopoulos W.B."/>
            <person name="Clum A."/>
            <person name="Lindquist E."/>
            <person name="Daum C."/>
            <person name="Ramamoorthy G.K."/>
            <person name="Gryganskyi A."/>
            <person name="Culley D."/>
            <person name="Magnuson J.K."/>
            <person name="James T.Y."/>
            <person name="O'Malley M.A."/>
            <person name="Stajich J.E."/>
            <person name="Spatafora J.W."/>
            <person name="Visel A."/>
            <person name="Grigoriev I.V."/>
        </authorList>
    </citation>
    <scope>NUCLEOTIDE SEQUENCE [LARGE SCALE GENOMIC DNA]</scope>
    <source>
        <strain evidence="9 10">PL171</strain>
    </source>
</reference>
<keyword evidence="5" id="KW-0832">Ubl conjugation</keyword>
<dbReference type="InterPro" id="IPR036317">
    <property type="entry name" value="Cullin_homology_sf"/>
</dbReference>
<dbReference type="Gene3D" id="4.10.1030.10">
    <property type="entry name" value="Ring Box Chain A, domain 5"/>
    <property type="match status" value="1"/>
</dbReference>
<dbReference type="SMART" id="SM00884">
    <property type="entry name" value="Cullin_Nedd8"/>
    <property type="match status" value="1"/>
</dbReference>
<dbReference type="PROSITE" id="PS01256">
    <property type="entry name" value="CULLIN_1"/>
    <property type="match status" value="1"/>
</dbReference>
<evidence type="ECO:0000256" key="2">
    <source>
        <dbReference type="ARBA" id="ARBA00006019"/>
    </source>
</evidence>
<dbReference type="Pfam" id="PF00888">
    <property type="entry name" value="Cullin"/>
    <property type="match status" value="1"/>
</dbReference>
<dbReference type="AlphaFoldDB" id="A0A1Y2HLH7"/>
<keyword evidence="10" id="KW-1185">Reference proteome</keyword>
<dbReference type="FunFam" id="1.20.1310.10:FF:000026">
    <property type="entry name" value="Cullin 1"/>
    <property type="match status" value="1"/>
</dbReference>
<dbReference type="STRING" id="765915.A0A1Y2HLH7"/>
<dbReference type="Gene3D" id="1.10.10.10">
    <property type="entry name" value="Winged helix-like DNA-binding domain superfamily/Winged helix DNA-binding domain"/>
    <property type="match status" value="2"/>
</dbReference>
<dbReference type="InterPro" id="IPR045093">
    <property type="entry name" value="Cullin"/>
</dbReference>
<dbReference type="SUPFAM" id="SSF74788">
    <property type="entry name" value="Cullin repeat-like"/>
    <property type="match status" value="1"/>
</dbReference>
<dbReference type="OrthoDB" id="27073at2759"/>
<dbReference type="SUPFAM" id="SSF75632">
    <property type="entry name" value="Cullin homology domain"/>
    <property type="match status" value="1"/>
</dbReference>
<dbReference type="InterPro" id="IPR036388">
    <property type="entry name" value="WH-like_DNA-bd_sf"/>
</dbReference>
<evidence type="ECO:0000256" key="1">
    <source>
        <dbReference type="ARBA" id="ARBA00004906"/>
    </source>
</evidence>
<dbReference type="PROSITE" id="PS50069">
    <property type="entry name" value="CULLIN_2"/>
    <property type="match status" value="1"/>
</dbReference>
<dbReference type="Pfam" id="PF26557">
    <property type="entry name" value="Cullin_AB"/>
    <property type="match status" value="1"/>
</dbReference>
<dbReference type="InterPro" id="IPR036390">
    <property type="entry name" value="WH_DNA-bd_sf"/>
</dbReference>
<keyword evidence="4" id="KW-0833">Ubl conjugation pathway</keyword>
<protein>
    <submittedName>
        <fullName evidence="9">Cullin</fullName>
    </submittedName>
</protein>
<dbReference type="PANTHER" id="PTHR11932">
    <property type="entry name" value="CULLIN"/>
    <property type="match status" value="1"/>
</dbReference>
<dbReference type="InterPro" id="IPR016159">
    <property type="entry name" value="Cullin_repeat-like_dom_sf"/>
</dbReference>
<evidence type="ECO:0000256" key="5">
    <source>
        <dbReference type="ARBA" id="ARBA00022843"/>
    </source>
</evidence>
<comment type="pathway">
    <text evidence="1">Protein modification; protein ubiquitination.</text>
</comment>
<feature type="domain" description="Cullin family profile" evidence="8">
    <location>
        <begin position="427"/>
        <end position="661"/>
    </location>
</feature>
<dbReference type="GO" id="GO:0006511">
    <property type="term" value="P:ubiquitin-dependent protein catabolic process"/>
    <property type="evidence" value="ECO:0007669"/>
    <property type="project" value="InterPro"/>
</dbReference>
<proteinExistence type="inferred from homology"/>
<sequence>MAHLQSQQRNMWLELREPIYNIVKHPDLGLDPKRYMTIYTHVYNHCTTKTTTHSNNSASVQGKELYDNLQQLLQGFMQELLDQANTKLDIDLLIFYMTQWTKFTEASKFLDHLFHYLNRHWVKRRIDDNQEGVYRIHTMCLVTWKAHLFQTISATLTKAVLKQIETERDGESVDRSMLKQILGSYVALDLPATDAAPGVPNDPSMLRDSNVYREVFENQFFDETRVYYKAESAKFLAENSVTEYMKKAEKRLDEEVERVKMYLHESTLASLLTLCEGHLIFDHEDTLKEEFGNLLATDRNEDMERMYKLVARKPDRLDTLRTKLEIHVRQVGLEAVAAVLAGGSANGAAAAGAGGDDDEADGGAAAGAGSGVLEPKVYVDALLSVHAKYHKLVETAFQGDPGFAQSLDKACREFINRNAVCEKNPKRSPELLARYCDVLLRKSAKNPEEAELEALLTSIMTVFKYIDDKDVFQRYYSTALSGRLVRGTSASMDAEETMINKLKEACGFEYTQKLQRMFTDMGLSKDINSDFQKKMAASATGASDDLVDFYVMVLTDVAWPFGQQPTEFRLPQELERTFQKFTDFYQSKHSGRKLTWQFNHSRGEVKAVFPKSKVPYQLSVHMYQMGILLQYNSGDVYTLQELLDSTGLNLEYLKGHLSTLCKAKILLCEPAGKQPGEPNTRYVFNADYKNKKTRLNLNVKIKAEEKSETDDTNKHIEEDRKLLIQAAIVRVMKTRKALKHPLLIQEVIDQLKSRFKPNVSDIKKMIDLLIEKEYIERVEGEKDTYSYIA</sequence>
<comment type="similarity">
    <text evidence="2 6 7">Belongs to the cullin family.</text>
</comment>